<gene>
    <name evidence="4" type="ORF">HRG_11031</name>
</gene>
<keyword evidence="1" id="KW-0732">Signal</keyword>
<organism evidence="4 5">
    <name type="scientific">Hirsutella rhossiliensis</name>
    <dbReference type="NCBI Taxonomy" id="111463"/>
    <lineage>
        <taxon>Eukaryota</taxon>
        <taxon>Fungi</taxon>
        <taxon>Dikarya</taxon>
        <taxon>Ascomycota</taxon>
        <taxon>Pezizomycotina</taxon>
        <taxon>Sordariomycetes</taxon>
        <taxon>Hypocreomycetidae</taxon>
        <taxon>Hypocreales</taxon>
        <taxon>Ophiocordycipitaceae</taxon>
        <taxon>Hirsutella</taxon>
    </lineage>
</organism>
<dbReference type="EMBL" id="JAIZPD010000018">
    <property type="protein sequence ID" value="KAH0957938.1"/>
    <property type="molecule type" value="Genomic_DNA"/>
</dbReference>
<name>A0A9P8MMA2_9HYPO</name>
<dbReference type="GeneID" id="68360159"/>
<dbReference type="PANTHER" id="PTHR39613">
    <property type="entry name" value="ANCHORED CELL WALL PROTEIN, PUTATIVE (AFU_ORTHOLOGUE AFUA_4G08960)-RELATED"/>
    <property type="match status" value="1"/>
</dbReference>
<comment type="caution">
    <text evidence="4">The sequence shown here is derived from an EMBL/GenBank/DDBJ whole genome shotgun (WGS) entry which is preliminary data.</text>
</comment>
<dbReference type="PANTHER" id="PTHR39613:SF1">
    <property type="entry name" value="ANCHORED CELL WALL PROTEIN, PUTATIVE (AFU_ORTHOLOGUE AFUA_4G08960)-RELATED"/>
    <property type="match status" value="1"/>
</dbReference>
<dbReference type="Proteomes" id="UP000824596">
    <property type="component" value="Unassembled WGS sequence"/>
</dbReference>
<evidence type="ECO:0000313" key="4">
    <source>
        <dbReference type="EMBL" id="KAH0957938.1"/>
    </source>
</evidence>
<feature type="signal peptide" evidence="1">
    <location>
        <begin position="1"/>
        <end position="16"/>
    </location>
</feature>
<feature type="domain" description="Ubiquitin 3 binding protein But2 C-terminal" evidence="2">
    <location>
        <begin position="172"/>
        <end position="311"/>
    </location>
</feature>
<dbReference type="InterPro" id="IPR018620">
    <property type="entry name" value="Ubiquitin3-bd_protein_But2_C"/>
</dbReference>
<feature type="domain" description="Cell wall mannoprotein PIR1-like C-terminal" evidence="3">
    <location>
        <begin position="64"/>
        <end position="133"/>
    </location>
</feature>
<evidence type="ECO:0000313" key="5">
    <source>
        <dbReference type="Proteomes" id="UP000824596"/>
    </source>
</evidence>
<keyword evidence="5" id="KW-1185">Reference proteome</keyword>
<dbReference type="Pfam" id="PF22799">
    <property type="entry name" value="PIR1-like_C"/>
    <property type="match status" value="1"/>
</dbReference>
<evidence type="ECO:0000259" key="3">
    <source>
        <dbReference type="Pfam" id="PF22799"/>
    </source>
</evidence>
<dbReference type="InterPro" id="IPR054508">
    <property type="entry name" value="PIR1-like_C"/>
</dbReference>
<evidence type="ECO:0000259" key="2">
    <source>
        <dbReference type="Pfam" id="PF09792"/>
    </source>
</evidence>
<dbReference type="Pfam" id="PF09792">
    <property type="entry name" value="But2"/>
    <property type="match status" value="1"/>
</dbReference>
<evidence type="ECO:0000256" key="1">
    <source>
        <dbReference type="SAM" id="SignalP"/>
    </source>
</evidence>
<protein>
    <submittedName>
        <fullName evidence="4">GPI anchored cell wall protein</fullName>
    </submittedName>
</protein>
<accession>A0A9P8MMA2</accession>
<sequence>MIPLLLSLGTHVVANALAVGKSGCPLHLTVGGAVSGPVGQIASGQARAGTGIEAATFELRGSHLVDSHGRGCWWTPPTGILQCDDGQKPDNGFTIGCDGTVHYNNQTAFHECGTADRDQHNIYLEPKGVNCAPAALKADSCAQANCSSSPPMTKPAPTPPKTCPADLGGPFEFPHLIVPVDRAQPDRVAGTSYFGEASSTVSSIFNFDIPSGDRGKSCSLVFLFPQQSHLDTSSSTVAGTGQLQFTALRSAASKNSTYNTKPAEDRSLLNVTAVPGNNYTVDSFDCPAGQQVTIEMSAAEHTSLRYFQDSNSSPIGLYITKC</sequence>
<reference evidence="4" key="1">
    <citation type="submission" date="2021-09" db="EMBL/GenBank/DDBJ databases">
        <title>A high-quality genome of the endoparasitic fungus Hirsutella rhossiliensis with a comparison of Hirsutella genomes reveals transposable elements contributing to genome size variation.</title>
        <authorList>
            <person name="Lin R."/>
            <person name="Jiao Y."/>
            <person name="Sun X."/>
            <person name="Ling J."/>
            <person name="Xie B."/>
            <person name="Cheng X."/>
        </authorList>
    </citation>
    <scope>NUCLEOTIDE SEQUENCE</scope>
    <source>
        <strain evidence="4">HR02</strain>
    </source>
</reference>
<dbReference type="RefSeq" id="XP_044715452.1">
    <property type="nucleotide sequence ID" value="XM_044869501.1"/>
</dbReference>
<feature type="chain" id="PRO_5040110255" evidence="1">
    <location>
        <begin position="17"/>
        <end position="322"/>
    </location>
</feature>
<dbReference type="OrthoDB" id="4918060at2759"/>
<dbReference type="AlphaFoldDB" id="A0A9P8MMA2"/>
<proteinExistence type="predicted"/>